<dbReference type="Proteomes" id="UP001465755">
    <property type="component" value="Unassembled WGS sequence"/>
</dbReference>
<comment type="pathway">
    <text evidence="3">Carbohydrate degradation.</text>
</comment>
<feature type="region of interest" description="Disordered" evidence="6">
    <location>
        <begin position="383"/>
        <end position="403"/>
    </location>
</feature>
<reference evidence="8 9" key="1">
    <citation type="journal article" date="2024" name="Nat. Commun.">
        <title>Phylogenomics reveals the evolutionary origins of lichenization in chlorophyte algae.</title>
        <authorList>
            <person name="Puginier C."/>
            <person name="Libourel C."/>
            <person name="Otte J."/>
            <person name="Skaloud P."/>
            <person name="Haon M."/>
            <person name="Grisel S."/>
            <person name="Petersen M."/>
            <person name="Berrin J.G."/>
            <person name="Delaux P.M."/>
            <person name="Dal Grande F."/>
            <person name="Keller J."/>
        </authorList>
    </citation>
    <scope>NUCLEOTIDE SEQUENCE [LARGE SCALE GENOMIC DNA]</scope>
    <source>
        <strain evidence="8 9">SAG 2036</strain>
    </source>
</reference>
<dbReference type="InterPro" id="IPR006124">
    <property type="entry name" value="Metalloenzyme"/>
</dbReference>
<sequence>MSTGGLQKPSGIAFILIDGLGDVTIPSFGQRTPLQAAHTPILDAVAAAGLNGLLDPVEPGLACGSDTAHLSLFGYEPRTYYRGRGAFESMGAGLHMSEGDIAFKCNFATCDAATGIVVKRRADRQFEREGPVLCAHLDGLQLPSYPEHRDNLPLQRAKPADESEEAEFTAALVNELSDQLCTALQAHPLNEERRRLGKSPANCLLLRGCGSRMKVPGFRERQGMRACVVAPTRIIAGLGMCLGMQSVDAPGATGDYRTRLEAKAEAVAQALVSGSFDFAFLHVKAVDDAGHDRLPWLKMKFIEAVDQMVLHLLVRLSQAEQAAEADQRRFTICLASDHSTPVLRGDHSFEPVPLAIAHASDVIDVLGGPDYVATLPLQPIASPVATPGSASEEAHTANLDSML</sequence>
<keyword evidence="5" id="KW-0324">Glycolysis</keyword>
<keyword evidence="9" id="KW-1185">Reference proteome</keyword>
<dbReference type="InterPro" id="IPR017850">
    <property type="entry name" value="Alkaline_phosphatase_core_sf"/>
</dbReference>
<evidence type="ECO:0000313" key="9">
    <source>
        <dbReference type="Proteomes" id="UP001465755"/>
    </source>
</evidence>
<dbReference type="GO" id="GO:0004619">
    <property type="term" value="F:phosphoglycerate mutase activity"/>
    <property type="evidence" value="ECO:0007669"/>
    <property type="project" value="UniProtKB-EC"/>
</dbReference>
<evidence type="ECO:0000256" key="3">
    <source>
        <dbReference type="ARBA" id="ARBA00004921"/>
    </source>
</evidence>
<evidence type="ECO:0000256" key="2">
    <source>
        <dbReference type="ARBA" id="ARBA00002315"/>
    </source>
</evidence>
<dbReference type="EMBL" id="JALJOQ010000068">
    <property type="protein sequence ID" value="KAK9802767.1"/>
    <property type="molecule type" value="Genomic_DNA"/>
</dbReference>
<gene>
    <name evidence="8" type="ORF">WJX73_010854</name>
</gene>
<evidence type="ECO:0000313" key="8">
    <source>
        <dbReference type="EMBL" id="KAK9802767.1"/>
    </source>
</evidence>
<organism evidence="8 9">
    <name type="scientific">Symbiochloris irregularis</name>
    <dbReference type="NCBI Taxonomy" id="706552"/>
    <lineage>
        <taxon>Eukaryota</taxon>
        <taxon>Viridiplantae</taxon>
        <taxon>Chlorophyta</taxon>
        <taxon>core chlorophytes</taxon>
        <taxon>Trebouxiophyceae</taxon>
        <taxon>Trebouxiales</taxon>
        <taxon>Trebouxiaceae</taxon>
        <taxon>Symbiochloris</taxon>
    </lineage>
</organism>
<name>A0AAW1P375_9CHLO</name>
<feature type="domain" description="Metalloenzyme" evidence="7">
    <location>
        <begin position="13"/>
        <end position="359"/>
    </location>
</feature>
<accession>A0AAW1P375</accession>
<dbReference type="PIRSF" id="PIRSF006392">
    <property type="entry name" value="IPGAM_arch"/>
    <property type="match status" value="1"/>
</dbReference>
<dbReference type="Gene3D" id="3.40.720.10">
    <property type="entry name" value="Alkaline Phosphatase, subunit A"/>
    <property type="match status" value="2"/>
</dbReference>
<dbReference type="Pfam" id="PF10143">
    <property type="entry name" value="PhosphMutase"/>
    <property type="match status" value="1"/>
</dbReference>
<dbReference type="PANTHER" id="PTHR31209:SF0">
    <property type="entry name" value="METALLOENZYME DOMAIN-CONTAINING PROTEIN"/>
    <property type="match status" value="1"/>
</dbReference>
<protein>
    <recommendedName>
        <fullName evidence="7">Metalloenzyme domain-containing protein</fullName>
    </recommendedName>
</protein>
<dbReference type="GO" id="GO:0006096">
    <property type="term" value="P:glycolytic process"/>
    <property type="evidence" value="ECO:0007669"/>
    <property type="project" value="UniProtKB-KW"/>
</dbReference>
<dbReference type="SUPFAM" id="SSF53649">
    <property type="entry name" value="Alkaline phosphatase-like"/>
    <property type="match status" value="1"/>
</dbReference>
<comment type="function">
    <text evidence="2">Catalyzes the interconversion of 2-phosphoglycerate and 3-phosphoglycerate.</text>
</comment>
<evidence type="ECO:0000256" key="4">
    <source>
        <dbReference type="ARBA" id="ARBA00005524"/>
    </source>
</evidence>
<comment type="similarity">
    <text evidence="4">Belongs to the BPG-independent phosphoglycerate mutase family. A-PGAM subfamily.</text>
</comment>
<evidence type="ECO:0000256" key="6">
    <source>
        <dbReference type="SAM" id="MobiDB-lite"/>
    </source>
</evidence>
<dbReference type="Pfam" id="PF01676">
    <property type="entry name" value="Metalloenzyme"/>
    <property type="match status" value="1"/>
</dbReference>
<comment type="catalytic activity">
    <reaction evidence="1">
        <text>(2R)-2-phosphoglycerate = (2R)-3-phosphoglycerate</text>
        <dbReference type="Rhea" id="RHEA:15901"/>
        <dbReference type="ChEBI" id="CHEBI:58272"/>
        <dbReference type="ChEBI" id="CHEBI:58289"/>
        <dbReference type="EC" id="5.4.2.12"/>
    </reaction>
</comment>
<dbReference type="InterPro" id="IPR004456">
    <property type="entry name" value="Pglycerate_mutase_ApgM"/>
</dbReference>
<dbReference type="PANTHER" id="PTHR31209">
    <property type="entry name" value="COFACTOR-INDEPENDENT PHOSPHOGLYCERATE MUTASE"/>
    <property type="match status" value="1"/>
</dbReference>
<evidence type="ECO:0000259" key="7">
    <source>
        <dbReference type="Pfam" id="PF01676"/>
    </source>
</evidence>
<comment type="caution">
    <text evidence="8">The sequence shown here is derived from an EMBL/GenBank/DDBJ whole genome shotgun (WGS) entry which is preliminary data.</text>
</comment>
<dbReference type="CDD" id="cd16011">
    <property type="entry name" value="iPGM_like"/>
    <property type="match status" value="1"/>
</dbReference>
<dbReference type="AlphaFoldDB" id="A0AAW1P375"/>
<dbReference type="GO" id="GO:0046872">
    <property type="term" value="F:metal ion binding"/>
    <property type="evidence" value="ECO:0007669"/>
    <property type="project" value="InterPro"/>
</dbReference>
<evidence type="ECO:0000256" key="1">
    <source>
        <dbReference type="ARBA" id="ARBA00000370"/>
    </source>
</evidence>
<proteinExistence type="inferred from homology"/>
<evidence type="ECO:0000256" key="5">
    <source>
        <dbReference type="ARBA" id="ARBA00023152"/>
    </source>
</evidence>